<protein>
    <submittedName>
        <fullName evidence="1">Uncharacterized protein</fullName>
    </submittedName>
</protein>
<evidence type="ECO:0000313" key="2">
    <source>
        <dbReference type="Proteomes" id="UP000621266"/>
    </source>
</evidence>
<reference evidence="1 2" key="1">
    <citation type="submission" date="2019-10" db="EMBL/GenBank/DDBJ databases">
        <title>Streptomyces tenebrisbrunneis sp.nov., an endogenous actinomycete isolated from of Lycium ruthenicum.</title>
        <authorList>
            <person name="Ma L."/>
        </authorList>
    </citation>
    <scope>NUCLEOTIDE SEQUENCE [LARGE SCALE GENOMIC DNA]</scope>
    <source>
        <strain evidence="1 2">TRM 66187</strain>
    </source>
</reference>
<sequence length="65" mass="7466">MCNVKIGQTWHRRSAGPAVVVTRVWRDVNGEAAVSFTYSRREPGGQWADYHSSLRLPVFLKTYTR</sequence>
<proteinExistence type="predicted"/>
<comment type="caution">
    <text evidence="1">The sequence shown here is derived from an EMBL/GenBank/DDBJ whole genome shotgun (WGS) entry which is preliminary data.</text>
</comment>
<organism evidence="1 2">
    <name type="scientific">Streptomyces lycii</name>
    <dbReference type="NCBI Taxonomy" id="2654337"/>
    <lineage>
        <taxon>Bacteria</taxon>
        <taxon>Bacillati</taxon>
        <taxon>Actinomycetota</taxon>
        <taxon>Actinomycetes</taxon>
        <taxon>Kitasatosporales</taxon>
        <taxon>Streptomycetaceae</taxon>
        <taxon>Streptomyces</taxon>
    </lineage>
</organism>
<gene>
    <name evidence="1" type="ORF">GCU69_13005</name>
</gene>
<name>A0ABQ7FI67_9ACTN</name>
<evidence type="ECO:0000313" key="1">
    <source>
        <dbReference type="EMBL" id="KAF4408612.1"/>
    </source>
</evidence>
<dbReference type="RefSeq" id="WP_156206095.1">
    <property type="nucleotide sequence ID" value="NZ_WHPN01000268.1"/>
</dbReference>
<dbReference type="Proteomes" id="UP000621266">
    <property type="component" value="Unassembled WGS sequence"/>
</dbReference>
<dbReference type="EMBL" id="WHPN01000268">
    <property type="protein sequence ID" value="KAF4408612.1"/>
    <property type="molecule type" value="Genomic_DNA"/>
</dbReference>
<accession>A0ABQ7FI67</accession>
<keyword evidence="2" id="KW-1185">Reference proteome</keyword>